<sequence length="64" mass="7252">MVPLSERSARTNRAENRARREEKLRAVVGGGWRAGARLREVVVYRVWVCGGVDWVLCLSGRIID</sequence>
<name>A0A834TP44_9FABA</name>
<dbReference type="EMBL" id="JAAIUW010000006">
    <property type="protein sequence ID" value="KAF7825137.1"/>
    <property type="molecule type" value="Genomic_DNA"/>
</dbReference>
<gene>
    <name evidence="1" type="ORF">G2W53_016301</name>
</gene>
<evidence type="ECO:0000313" key="2">
    <source>
        <dbReference type="Proteomes" id="UP000634136"/>
    </source>
</evidence>
<accession>A0A834TP44</accession>
<keyword evidence="2" id="KW-1185">Reference proteome</keyword>
<organism evidence="1 2">
    <name type="scientific">Senna tora</name>
    <dbReference type="NCBI Taxonomy" id="362788"/>
    <lineage>
        <taxon>Eukaryota</taxon>
        <taxon>Viridiplantae</taxon>
        <taxon>Streptophyta</taxon>
        <taxon>Embryophyta</taxon>
        <taxon>Tracheophyta</taxon>
        <taxon>Spermatophyta</taxon>
        <taxon>Magnoliopsida</taxon>
        <taxon>eudicotyledons</taxon>
        <taxon>Gunneridae</taxon>
        <taxon>Pentapetalae</taxon>
        <taxon>rosids</taxon>
        <taxon>fabids</taxon>
        <taxon>Fabales</taxon>
        <taxon>Fabaceae</taxon>
        <taxon>Caesalpinioideae</taxon>
        <taxon>Cassia clade</taxon>
        <taxon>Senna</taxon>
    </lineage>
</organism>
<comment type="caution">
    <text evidence="1">The sequence shown here is derived from an EMBL/GenBank/DDBJ whole genome shotgun (WGS) entry which is preliminary data.</text>
</comment>
<evidence type="ECO:0000313" key="1">
    <source>
        <dbReference type="EMBL" id="KAF7825137.1"/>
    </source>
</evidence>
<dbReference type="Proteomes" id="UP000634136">
    <property type="component" value="Unassembled WGS sequence"/>
</dbReference>
<reference evidence="1" key="1">
    <citation type="submission" date="2020-09" db="EMBL/GenBank/DDBJ databases">
        <title>Genome-Enabled Discovery of Anthraquinone Biosynthesis in Senna tora.</title>
        <authorList>
            <person name="Kang S.-H."/>
            <person name="Pandey R.P."/>
            <person name="Lee C.-M."/>
            <person name="Sim J.-S."/>
            <person name="Jeong J.-T."/>
            <person name="Choi B.-S."/>
            <person name="Jung M."/>
            <person name="Ginzburg D."/>
            <person name="Zhao K."/>
            <person name="Won S.Y."/>
            <person name="Oh T.-J."/>
            <person name="Yu Y."/>
            <person name="Kim N.-H."/>
            <person name="Lee O.R."/>
            <person name="Lee T.-H."/>
            <person name="Bashyal P."/>
            <person name="Kim T.-S."/>
            <person name="Lee W.-H."/>
            <person name="Kawkins C."/>
            <person name="Kim C.-K."/>
            <person name="Kim J.S."/>
            <person name="Ahn B.O."/>
            <person name="Rhee S.Y."/>
            <person name="Sohng J.K."/>
        </authorList>
    </citation>
    <scope>NUCLEOTIDE SEQUENCE</scope>
    <source>
        <tissue evidence="1">Leaf</tissue>
    </source>
</reference>
<protein>
    <submittedName>
        <fullName evidence="1">Uncharacterized protein</fullName>
    </submittedName>
</protein>
<dbReference type="AlphaFoldDB" id="A0A834TP44"/>
<proteinExistence type="predicted"/>